<feature type="region of interest" description="Disordered" evidence="1">
    <location>
        <begin position="1"/>
        <end position="30"/>
    </location>
</feature>
<gene>
    <name evidence="3" type="ORF">EDF62_3026</name>
</gene>
<keyword evidence="2" id="KW-0812">Transmembrane</keyword>
<dbReference type="EMBL" id="SNYA01000008">
    <property type="protein sequence ID" value="TDP89729.1"/>
    <property type="molecule type" value="Genomic_DNA"/>
</dbReference>
<keyword evidence="2" id="KW-0472">Membrane</keyword>
<sequence>MTIIERPVTPRSESLNESGPAGRDAGSRDISSAGAKFRTPANRPLVVKAFAFVAVLFTIWHIFASFLWIFPPSPLRQLAPGESLTSYMLPLFGQSWTVFAPEPINGDYHFNVRALVTDEGGQEIETEWVSANEVELSMVINNLFPPRAGAQSEELASNYLDAWRGLNAEQREVVAEDFLENQWQLALTNDLESLGLPAENSTEDVQNPAVVTGFLYRERQASAYATQVAKAMWGDGVEEVQYRISRQDVVPFGERNSSSAVRPDPTILLPGWREAYVVEGQDEAAFAEVFQRQYERLSGVKVER</sequence>
<accession>A0A4R6RS86</accession>
<feature type="transmembrane region" description="Helical" evidence="2">
    <location>
        <begin position="45"/>
        <end position="70"/>
    </location>
</feature>
<comment type="caution">
    <text evidence="3">The sequence shown here is derived from an EMBL/GenBank/DDBJ whole genome shotgun (WGS) entry which is preliminary data.</text>
</comment>
<keyword evidence="4" id="KW-1185">Reference proteome</keyword>
<keyword evidence="2" id="KW-1133">Transmembrane helix</keyword>
<reference evidence="3 4" key="1">
    <citation type="submission" date="2019-03" db="EMBL/GenBank/DDBJ databases">
        <title>Genomic analyses of the natural microbiome of Caenorhabditis elegans.</title>
        <authorList>
            <person name="Samuel B."/>
        </authorList>
    </citation>
    <scope>NUCLEOTIDE SEQUENCE [LARGE SCALE GENOMIC DNA]</scope>
    <source>
        <strain evidence="3 4">JUb18</strain>
    </source>
</reference>
<name>A0A4R6RS86_9MICO</name>
<evidence type="ECO:0000313" key="3">
    <source>
        <dbReference type="EMBL" id="TDP89729.1"/>
    </source>
</evidence>
<dbReference type="InterPro" id="IPR043857">
    <property type="entry name" value="DUF5819"/>
</dbReference>
<dbReference type="Proteomes" id="UP000295601">
    <property type="component" value="Unassembled WGS sequence"/>
</dbReference>
<protein>
    <submittedName>
        <fullName evidence="3">Uncharacterized protein</fullName>
    </submittedName>
</protein>
<organism evidence="3 4">
    <name type="scientific">Leucobacter luti</name>
    <dbReference type="NCBI Taxonomy" id="340320"/>
    <lineage>
        <taxon>Bacteria</taxon>
        <taxon>Bacillati</taxon>
        <taxon>Actinomycetota</taxon>
        <taxon>Actinomycetes</taxon>
        <taxon>Micrococcales</taxon>
        <taxon>Microbacteriaceae</taxon>
        <taxon>Leucobacter</taxon>
    </lineage>
</organism>
<dbReference type="AlphaFoldDB" id="A0A4R6RS86"/>
<evidence type="ECO:0000256" key="1">
    <source>
        <dbReference type="SAM" id="MobiDB-lite"/>
    </source>
</evidence>
<dbReference type="Pfam" id="PF19136">
    <property type="entry name" value="DUF5819"/>
    <property type="match status" value="1"/>
</dbReference>
<evidence type="ECO:0000256" key="2">
    <source>
        <dbReference type="SAM" id="Phobius"/>
    </source>
</evidence>
<proteinExistence type="predicted"/>
<dbReference type="RefSeq" id="WP_243736132.1">
    <property type="nucleotide sequence ID" value="NZ_SNYA01000008.1"/>
</dbReference>
<evidence type="ECO:0000313" key="4">
    <source>
        <dbReference type="Proteomes" id="UP000295601"/>
    </source>
</evidence>